<gene>
    <name evidence="1" type="ORF">FHR34_006140</name>
</gene>
<sequence length="95" mass="9981">MEPVQRYAISLPGPVGRHGPATVVVVHWTPKTAGGKAIYSDDSGDFQVSIDISGVASLLDADEGHQHQCLHAVPLPQARTSAMPASRDTWGGPIV</sequence>
<dbReference type="Pfam" id="PF19813">
    <property type="entry name" value="DUF6296"/>
    <property type="match status" value="1"/>
</dbReference>
<accession>A0A7W7VXY5</accession>
<name>A0A7W7VXY5_KITKI</name>
<dbReference type="Proteomes" id="UP000540506">
    <property type="component" value="Unassembled WGS sequence"/>
</dbReference>
<dbReference type="AlphaFoldDB" id="A0A7W7VXY5"/>
<proteinExistence type="predicted"/>
<dbReference type="EMBL" id="JACHJV010000001">
    <property type="protein sequence ID" value="MBB4927147.1"/>
    <property type="molecule type" value="Genomic_DNA"/>
</dbReference>
<evidence type="ECO:0000313" key="2">
    <source>
        <dbReference type="Proteomes" id="UP000540506"/>
    </source>
</evidence>
<dbReference type="InterPro" id="IPR046263">
    <property type="entry name" value="DUF6296"/>
</dbReference>
<comment type="caution">
    <text evidence="1">The sequence shown here is derived from an EMBL/GenBank/DDBJ whole genome shotgun (WGS) entry which is preliminary data.</text>
</comment>
<evidence type="ECO:0000313" key="1">
    <source>
        <dbReference type="EMBL" id="MBB4927147.1"/>
    </source>
</evidence>
<keyword evidence="2" id="KW-1185">Reference proteome</keyword>
<protein>
    <submittedName>
        <fullName evidence="1">Uncharacterized protein</fullName>
    </submittedName>
</protein>
<reference evidence="1 2" key="1">
    <citation type="submission" date="2020-08" db="EMBL/GenBank/DDBJ databases">
        <title>Sequencing the genomes of 1000 actinobacteria strains.</title>
        <authorList>
            <person name="Klenk H.-P."/>
        </authorList>
    </citation>
    <scope>NUCLEOTIDE SEQUENCE [LARGE SCALE GENOMIC DNA]</scope>
    <source>
        <strain evidence="1 2">DSM 41654</strain>
    </source>
</reference>
<organism evidence="1 2">
    <name type="scientific">Kitasatospora kifunensis</name>
    <name type="common">Streptomyces kifunensis</name>
    <dbReference type="NCBI Taxonomy" id="58351"/>
    <lineage>
        <taxon>Bacteria</taxon>
        <taxon>Bacillati</taxon>
        <taxon>Actinomycetota</taxon>
        <taxon>Actinomycetes</taxon>
        <taxon>Kitasatosporales</taxon>
        <taxon>Streptomycetaceae</taxon>
        <taxon>Kitasatospora</taxon>
    </lineage>
</organism>
<dbReference type="RefSeq" id="WP_184941144.1">
    <property type="nucleotide sequence ID" value="NZ_JACHJV010000001.1"/>
</dbReference>